<organism evidence="3 4">
    <name type="scientific">Phytopseudomonas dryadis</name>
    <dbReference type="NCBI Taxonomy" id="2487520"/>
    <lineage>
        <taxon>Bacteria</taxon>
        <taxon>Pseudomonadati</taxon>
        <taxon>Pseudomonadota</taxon>
        <taxon>Gammaproteobacteria</taxon>
        <taxon>Pseudomonadales</taxon>
        <taxon>Pseudomonadaceae</taxon>
        <taxon>Phytopseudomonas</taxon>
    </lineage>
</organism>
<dbReference type="GO" id="GO:0016757">
    <property type="term" value="F:glycosyltransferase activity"/>
    <property type="evidence" value="ECO:0007669"/>
    <property type="project" value="InterPro"/>
</dbReference>
<evidence type="ECO:0000259" key="1">
    <source>
        <dbReference type="Pfam" id="PF00534"/>
    </source>
</evidence>
<keyword evidence="3" id="KW-0808">Transferase</keyword>
<reference evidence="3 4" key="1">
    <citation type="submission" date="2018-06" db="EMBL/GenBank/DDBJ databases">
        <title>Three novel Pseudomonas species isolated from symptomatic oak.</title>
        <authorList>
            <person name="Bueno-Gonzalez V."/>
            <person name="Brady C."/>
        </authorList>
    </citation>
    <scope>NUCLEOTIDE SEQUENCE [LARGE SCALE GENOMIC DNA]</scope>
    <source>
        <strain evidence="3 4">P6B</strain>
    </source>
</reference>
<gene>
    <name evidence="3" type="ORF">DNK44_23190</name>
</gene>
<feature type="domain" description="Glycosyl transferase family 1" evidence="1">
    <location>
        <begin position="219"/>
        <end position="366"/>
    </location>
</feature>
<dbReference type="PANTHER" id="PTHR45947:SF3">
    <property type="entry name" value="SULFOQUINOVOSYL TRANSFERASE SQD2"/>
    <property type="match status" value="1"/>
</dbReference>
<dbReference type="Pfam" id="PF13439">
    <property type="entry name" value="Glyco_transf_4"/>
    <property type="match status" value="1"/>
</dbReference>
<protein>
    <submittedName>
        <fullName evidence="3">Glycosyl transferase</fullName>
    </submittedName>
</protein>
<proteinExistence type="predicted"/>
<name>A0A4Q9QTH4_9GAMM</name>
<dbReference type="InterPro" id="IPR001296">
    <property type="entry name" value="Glyco_trans_1"/>
</dbReference>
<evidence type="ECO:0000313" key="4">
    <source>
        <dbReference type="Proteomes" id="UP000293172"/>
    </source>
</evidence>
<comment type="caution">
    <text evidence="3">The sequence shown here is derived from an EMBL/GenBank/DDBJ whole genome shotgun (WGS) entry which is preliminary data.</text>
</comment>
<feature type="domain" description="Glycosyltransferase subfamily 4-like N-terminal" evidence="2">
    <location>
        <begin position="13"/>
        <end position="209"/>
    </location>
</feature>
<dbReference type="InterPro" id="IPR028098">
    <property type="entry name" value="Glyco_trans_4-like_N"/>
</dbReference>
<dbReference type="InterPro" id="IPR050194">
    <property type="entry name" value="Glycosyltransferase_grp1"/>
</dbReference>
<dbReference type="Proteomes" id="UP000293172">
    <property type="component" value="Unassembled WGS sequence"/>
</dbReference>
<dbReference type="SUPFAM" id="SSF53756">
    <property type="entry name" value="UDP-Glycosyltransferase/glycogen phosphorylase"/>
    <property type="match status" value="1"/>
</dbReference>
<sequence>MKILMLNAHESKGGAARAARRICDALSQVGVDVQFQYVYPQAMGLRDKGRFLFRALRDRLPALLSARKRVMFSAGFVANPALVAKINTSDADIVHLHWVNAGALSIADLLRIEKPLIWTLHDNWAFTGGCHVMWDCQRYTSGCGACPVLGSGDAEDLSARLYRRKRLIYERLNLTFTCVSRWLAECAQASGLTYDQNIAYLPNMIDCQRFTPGNQMLERERLDIPLGRQIILFGANAALRDANKGYVLLLSALADLPPDADIELVFFGDSSSVDSIGGFPVRWMGHVADDAVLIALYRAADVMVVPSLQESFGQTALEAMACGTPVVAFAATGLVDIVDHQINGYLAKPYIASDIAQGIEWVLGHPDYPALARAARVKAESCFDQRHVALQYLNLYERKLLEARKSCGHVANDS</sequence>
<evidence type="ECO:0000259" key="2">
    <source>
        <dbReference type="Pfam" id="PF13439"/>
    </source>
</evidence>
<dbReference type="OrthoDB" id="9802524at2"/>
<dbReference type="EMBL" id="QJUL01000052">
    <property type="protein sequence ID" value="TBU86362.1"/>
    <property type="molecule type" value="Genomic_DNA"/>
</dbReference>
<dbReference type="AlphaFoldDB" id="A0A4Q9QTH4"/>
<accession>A0A4Q9QTH4</accession>
<dbReference type="CDD" id="cd03825">
    <property type="entry name" value="GT4_WcaC-like"/>
    <property type="match status" value="1"/>
</dbReference>
<dbReference type="Pfam" id="PF00534">
    <property type="entry name" value="Glycos_transf_1"/>
    <property type="match status" value="1"/>
</dbReference>
<dbReference type="RefSeq" id="WP_131199170.1">
    <property type="nucleotide sequence ID" value="NZ_QJUL01000052.1"/>
</dbReference>
<evidence type="ECO:0000313" key="3">
    <source>
        <dbReference type="EMBL" id="TBU86362.1"/>
    </source>
</evidence>
<dbReference type="PANTHER" id="PTHR45947">
    <property type="entry name" value="SULFOQUINOVOSYL TRANSFERASE SQD2"/>
    <property type="match status" value="1"/>
</dbReference>
<dbReference type="Gene3D" id="3.40.50.2000">
    <property type="entry name" value="Glycogen Phosphorylase B"/>
    <property type="match status" value="2"/>
</dbReference>